<dbReference type="EMBL" id="JAHUTJ010017629">
    <property type="protein sequence ID" value="MED6270981.1"/>
    <property type="molecule type" value="Genomic_DNA"/>
</dbReference>
<proteinExistence type="predicted"/>
<sequence length="78" mass="8667">MGQGLTNHHMVWEQSVLDNITAPLSFFLSPVRNAAYRGLTSAEVLQKDDPILHAERPAKESQKGCVLCSITVDFKNIQ</sequence>
<keyword evidence="2" id="KW-1185">Reference proteome</keyword>
<name>A0ABU7D764_9TELE</name>
<dbReference type="Proteomes" id="UP001352852">
    <property type="component" value="Unassembled WGS sequence"/>
</dbReference>
<gene>
    <name evidence="1" type="ORF">CHARACLAT_015729</name>
</gene>
<reference evidence="1 2" key="1">
    <citation type="submission" date="2021-06" db="EMBL/GenBank/DDBJ databases">
        <authorList>
            <person name="Palmer J.M."/>
        </authorList>
    </citation>
    <scope>NUCLEOTIDE SEQUENCE [LARGE SCALE GENOMIC DNA]</scope>
    <source>
        <strain evidence="1 2">CL_MEX2019</strain>
        <tissue evidence="1">Muscle</tissue>
    </source>
</reference>
<evidence type="ECO:0000313" key="2">
    <source>
        <dbReference type="Proteomes" id="UP001352852"/>
    </source>
</evidence>
<evidence type="ECO:0000313" key="1">
    <source>
        <dbReference type="EMBL" id="MED6270981.1"/>
    </source>
</evidence>
<organism evidence="1 2">
    <name type="scientific">Characodon lateralis</name>
    <dbReference type="NCBI Taxonomy" id="208331"/>
    <lineage>
        <taxon>Eukaryota</taxon>
        <taxon>Metazoa</taxon>
        <taxon>Chordata</taxon>
        <taxon>Craniata</taxon>
        <taxon>Vertebrata</taxon>
        <taxon>Euteleostomi</taxon>
        <taxon>Actinopterygii</taxon>
        <taxon>Neopterygii</taxon>
        <taxon>Teleostei</taxon>
        <taxon>Neoteleostei</taxon>
        <taxon>Acanthomorphata</taxon>
        <taxon>Ovalentaria</taxon>
        <taxon>Atherinomorphae</taxon>
        <taxon>Cyprinodontiformes</taxon>
        <taxon>Goodeidae</taxon>
        <taxon>Characodon</taxon>
    </lineage>
</organism>
<comment type="caution">
    <text evidence="1">The sequence shown here is derived from an EMBL/GenBank/DDBJ whole genome shotgun (WGS) entry which is preliminary data.</text>
</comment>
<feature type="non-terminal residue" evidence="1">
    <location>
        <position position="78"/>
    </location>
</feature>
<accession>A0ABU7D764</accession>
<protein>
    <submittedName>
        <fullName evidence="1">Uncharacterized protein</fullName>
    </submittedName>
</protein>